<feature type="domain" description="Amine oxidase" evidence="2">
    <location>
        <begin position="57"/>
        <end position="275"/>
    </location>
</feature>
<dbReference type="Gene3D" id="3.50.50.60">
    <property type="entry name" value="FAD/NAD(P)-binding domain"/>
    <property type="match status" value="2"/>
</dbReference>
<dbReference type="PANTHER" id="PTHR43563:SF1">
    <property type="entry name" value="AMINE OXIDASE [FLAVIN-CONTAINING] B"/>
    <property type="match status" value="1"/>
</dbReference>
<dbReference type="SUPFAM" id="SSF51905">
    <property type="entry name" value="FAD/NAD(P)-binding domain"/>
    <property type="match status" value="1"/>
</dbReference>
<evidence type="ECO:0000256" key="1">
    <source>
        <dbReference type="ARBA" id="ARBA00005995"/>
    </source>
</evidence>
<reference evidence="3" key="1">
    <citation type="submission" date="2016-10" db="EMBL/GenBank/DDBJ databases">
        <authorList>
            <person name="de Groot N.N."/>
        </authorList>
    </citation>
    <scope>NUCLEOTIDE SEQUENCE</scope>
</reference>
<protein>
    <submittedName>
        <fullName evidence="3">Monoamine oxidase</fullName>
    </submittedName>
</protein>
<comment type="similarity">
    <text evidence="1">Belongs to the flavin monoamine oxidase family.</text>
</comment>
<proteinExistence type="inferred from homology"/>
<dbReference type="InterPro" id="IPR050703">
    <property type="entry name" value="Flavin_MAO"/>
</dbReference>
<name>A0A1W1BHT6_9ZZZZ</name>
<accession>A0A1W1BHT6</accession>
<sequence length="287" mass="32420">MGPSWLWSHQKNVLKLIKELGLELFIQFTDGNSLYDTKNKLEVFRPQPSVPSARMSGTLSQLIEILASRLKNTQIILDERVESIKEENGSSLVQTQNAEYVSDYVIVTLPPRLASALTYEPELPRSLENKMLITQTWMGACAKCVVEFSRSFWKEKGLSGFIFSHMGPLGEIHDASEGDKHALFGFVAAQTNMQDFESKVQAQMIRLFNIKESDIKAIHLVDWREEQYSSSMQDKKPLSAHPEYGINTSEYSDRVLFGATEFSYDNGGYIEGAITLAQKISKKLHNA</sequence>
<dbReference type="InterPro" id="IPR036188">
    <property type="entry name" value="FAD/NAD-bd_sf"/>
</dbReference>
<dbReference type="PANTHER" id="PTHR43563">
    <property type="entry name" value="AMINE OXIDASE"/>
    <property type="match status" value="1"/>
</dbReference>
<dbReference type="AlphaFoldDB" id="A0A1W1BHT6"/>
<dbReference type="EMBL" id="FPHF01000021">
    <property type="protein sequence ID" value="SFV53049.1"/>
    <property type="molecule type" value="Genomic_DNA"/>
</dbReference>
<evidence type="ECO:0000259" key="2">
    <source>
        <dbReference type="Pfam" id="PF01593"/>
    </source>
</evidence>
<dbReference type="InterPro" id="IPR002937">
    <property type="entry name" value="Amino_oxidase"/>
</dbReference>
<organism evidence="3">
    <name type="scientific">hydrothermal vent metagenome</name>
    <dbReference type="NCBI Taxonomy" id="652676"/>
    <lineage>
        <taxon>unclassified sequences</taxon>
        <taxon>metagenomes</taxon>
        <taxon>ecological metagenomes</taxon>
    </lineage>
</organism>
<dbReference type="GO" id="GO:0016491">
    <property type="term" value="F:oxidoreductase activity"/>
    <property type="evidence" value="ECO:0007669"/>
    <property type="project" value="InterPro"/>
</dbReference>
<gene>
    <name evidence="3" type="ORF">MNB_SM-4-1328</name>
</gene>
<dbReference type="SUPFAM" id="SSF54373">
    <property type="entry name" value="FAD-linked reductases, C-terminal domain"/>
    <property type="match status" value="1"/>
</dbReference>
<dbReference type="Pfam" id="PF01593">
    <property type="entry name" value="Amino_oxidase"/>
    <property type="match status" value="1"/>
</dbReference>
<evidence type="ECO:0000313" key="3">
    <source>
        <dbReference type="EMBL" id="SFV53049.1"/>
    </source>
</evidence>